<feature type="binding site" evidence="7">
    <location>
        <position position="42"/>
    </location>
    <ligand>
        <name>ATP</name>
        <dbReference type="ChEBI" id="CHEBI:30616"/>
    </ligand>
</feature>
<dbReference type="InterPro" id="IPR008271">
    <property type="entry name" value="Ser/Thr_kinase_AS"/>
</dbReference>
<keyword evidence="3 9" id="KW-0808">Transferase</keyword>
<dbReference type="InterPro" id="IPR050117">
    <property type="entry name" value="MAPK"/>
</dbReference>
<feature type="compositionally biased region" description="Low complexity" evidence="10">
    <location>
        <begin position="324"/>
        <end position="333"/>
    </location>
</feature>
<feature type="compositionally biased region" description="Basic and acidic residues" evidence="10">
    <location>
        <begin position="455"/>
        <end position="470"/>
    </location>
</feature>
<feature type="region of interest" description="Disordered" evidence="10">
    <location>
        <begin position="387"/>
        <end position="479"/>
    </location>
</feature>
<feature type="region of interest" description="Disordered" evidence="10">
    <location>
        <begin position="322"/>
        <end position="346"/>
    </location>
</feature>
<dbReference type="CDD" id="cd07834">
    <property type="entry name" value="STKc_MAPK"/>
    <property type="match status" value="1"/>
</dbReference>
<feature type="domain" description="Protein kinase" evidence="11">
    <location>
        <begin position="12"/>
        <end position="279"/>
    </location>
</feature>
<evidence type="ECO:0000256" key="7">
    <source>
        <dbReference type="PROSITE-ProRule" id="PRU10141"/>
    </source>
</evidence>
<name>A0ABR4N1H5_9FUNG</name>
<feature type="compositionally biased region" description="Low complexity" evidence="10">
    <location>
        <begin position="387"/>
        <end position="396"/>
    </location>
</feature>
<dbReference type="InterPro" id="IPR017441">
    <property type="entry name" value="Protein_kinase_ATP_BS"/>
</dbReference>
<dbReference type="Proteomes" id="UP001527925">
    <property type="component" value="Unassembled WGS sequence"/>
</dbReference>
<dbReference type="PANTHER" id="PTHR24055">
    <property type="entry name" value="MITOGEN-ACTIVATED PROTEIN KINASE"/>
    <property type="match status" value="1"/>
</dbReference>
<keyword evidence="13" id="KW-1185">Reference proteome</keyword>
<comment type="catalytic activity">
    <reaction evidence="9">
        <text>L-threonyl-[protein] + ATP = O-phospho-L-threonyl-[protein] + ADP + H(+)</text>
        <dbReference type="Rhea" id="RHEA:46608"/>
        <dbReference type="Rhea" id="RHEA-COMP:11060"/>
        <dbReference type="Rhea" id="RHEA-COMP:11605"/>
        <dbReference type="ChEBI" id="CHEBI:15378"/>
        <dbReference type="ChEBI" id="CHEBI:30013"/>
        <dbReference type="ChEBI" id="CHEBI:30616"/>
        <dbReference type="ChEBI" id="CHEBI:61977"/>
        <dbReference type="ChEBI" id="CHEBI:456216"/>
        <dbReference type="EC" id="2.7.11.24"/>
    </reaction>
</comment>
<dbReference type="Gene3D" id="3.30.200.20">
    <property type="entry name" value="Phosphorylase Kinase, domain 1"/>
    <property type="match status" value="1"/>
</dbReference>
<comment type="similarity">
    <text evidence="9">Belongs to the protein kinase superfamily. Ser/Thr protein kinase family. MAP kinase subfamily.</text>
</comment>
<evidence type="ECO:0000259" key="11">
    <source>
        <dbReference type="PROSITE" id="PS50011"/>
    </source>
</evidence>
<comment type="activity regulation">
    <text evidence="9">Activated by threonine and tyrosine phosphorylation.</text>
</comment>
<evidence type="ECO:0000256" key="5">
    <source>
        <dbReference type="ARBA" id="ARBA00022777"/>
    </source>
</evidence>
<dbReference type="PROSITE" id="PS00108">
    <property type="entry name" value="PROTEIN_KINASE_ST"/>
    <property type="match status" value="1"/>
</dbReference>
<evidence type="ECO:0000256" key="3">
    <source>
        <dbReference type="ARBA" id="ARBA00022679"/>
    </source>
</evidence>
<evidence type="ECO:0000256" key="10">
    <source>
        <dbReference type="SAM" id="MobiDB-lite"/>
    </source>
</evidence>
<evidence type="ECO:0000256" key="9">
    <source>
        <dbReference type="RuleBase" id="RU361165"/>
    </source>
</evidence>
<dbReference type="PROSITE" id="PS01351">
    <property type="entry name" value="MAPK"/>
    <property type="match status" value="1"/>
</dbReference>
<evidence type="ECO:0000256" key="2">
    <source>
        <dbReference type="ARBA" id="ARBA00022527"/>
    </source>
</evidence>
<evidence type="ECO:0000256" key="4">
    <source>
        <dbReference type="ARBA" id="ARBA00022741"/>
    </source>
</evidence>
<dbReference type="InterPro" id="IPR003527">
    <property type="entry name" value="MAP_kinase_CS"/>
</dbReference>
<protein>
    <recommendedName>
        <fullName evidence="1 9">Mitogen-activated protein kinase</fullName>
        <ecNumber evidence="1 9">2.7.11.24</ecNumber>
    </recommendedName>
</protein>
<evidence type="ECO:0000256" key="1">
    <source>
        <dbReference type="ARBA" id="ARBA00012411"/>
    </source>
</evidence>
<dbReference type="Gene3D" id="1.10.510.10">
    <property type="entry name" value="Transferase(Phosphotransferase) domain 1"/>
    <property type="match status" value="2"/>
</dbReference>
<dbReference type="PROSITE" id="PS00107">
    <property type="entry name" value="PROTEIN_KINASE_ATP"/>
    <property type="match status" value="1"/>
</dbReference>
<dbReference type="SUPFAM" id="SSF56112">
    <property type="entry name" value="Protein kinase-like (PK-like)"/>
    <property type="match status" value="1"/>
</dbReference>
<comment type="cofactor">
    <cofactor evidence="9">
        <name>Mg(2+)</name>
        <dbReference type="ChEBI" id="CHEBI:18420"/>
    </cofactor>
</comment>
<evidence type="ECO:0000313" key="13">
    <source>
        <dbReference type="Proteomes" id="UP001527925"/>
    </source>
</evidence>
<keyword evidence="6 7" id="KW-0067">ATP-binding</keyword>
<evidence type="ECO:0000256" key="6">
    <source>
        <dbReference type="ARBA" id="ARBA00022840"/>
    </source>
</evidence>
<dbReference type="PROSITE" id="PS50011">
    <property type="entry name" value="PROTEIN_KINASE_DOM"/>
    <property type="match status" value="1"/>
</dbReference>
<accession>A0ABR4N1H5</accession>
<dbReference type="SMART" id="SM00220">
    <property type="entry name" value="S_TKc"/>
    <property type="match status" value="1"/>
</dbReference>
<keyword evidence="2 8" id="KW-0723">Serine/threonine-protein kinase</keyword>
<dbReference type="EMBL" id="JADGIZ020000047">
    <property type="protein sequence ID" value="KAL2913352.1"/>
    <property type="molecule type" value="Genomic_DNA"/>
</dbReference>
<evidence type="ECO:0000313" key="12">
    <source>
        <dbReference type="EMBL" id="KAL2913352.1"/>
    </source>
</evidence>
<organism evidence="12 13">
    <name type="scientific">Polyrhizophydium stewartii</name>
    <dbReference type="NCBI Taxonomy" id="2732419"/>
    <lineage>
        <taxon>Eukaryota</taxon>
        <taxon>Fungi</taxon>
        <taxon>Fungi incertae sedis</taxon>
        <taxon>Chytridiomycota</taxon>
        <taxon>Chytridiomycota incertae sedis</taxon>
        <taxon>Chytridiomycetes</taxon>
        <taxon>Rhizophydiales</taxon>
        <taxon>Rhizophydiales incertae sedis</taxon>
        <taxon>Polyrhizophydium</taxon>
    </lineage>
</organism>
<dbReference type="InterPro" id="IPR000719">
    <property type="entry name" value="Prot_kinase_dom"/>
</dbReference>
<keyword evidence="9" id="KW-0460">Magnesium</keyword>
<gene>
    <name evidence="12" type="ORF">HK105_207097</name>
</gene>
<evidence type="ECO:0000256" key="8">
    <source>
        <dbReference type="RuleBase" id="RU000304"/>
    </source>
</evidence>
<keyword evidence="5 9" id="KW-0418">Kinase</keyword>
<reference evidence="12 13" key="1">
    <citation type="submission" date="2023-09" db="EMBL/GenBank/DDBJ databases">
        <title>Pangenome analysis of Batrachochytrium dendrobatidis and related Chytrids.</title>
        <authorList>
            <person name="Yacoub M.N."/>
            <person name="Stajich J.E."/>
            <person name="James T.Y."/>
        </authorList>
    </citation>
    <scope>NUCLEOTIDE SEQUENCE [LARGE SCALE GENOMIC DNA]</scope>
    <source>
        <strain evidence="12 13">JEL0888</strain>
    </source>
</reference>
<dbReference type="InterPro" id="IPR011009">
    <property type="entry name" value="Kinase-like_dom_sf"/>
</dbReference>
<proteinExistence type="inferred from homology"/>
<sequence length="493" mass="54648">MASVRPAITDRYRFRKEIGRGAYGSVWAAKELATNRDVAIKKVGARNFDETILTKRALREIKLLRHLNGHDNVALFIDVDINDTTSSFNELYVVEGLMEADLNQIIKSGQQLTKQHFQYFLYQLLRGLKWMHSANIIHRDLKPGNLLVNSDCELRICDFGLARGISEVNAHLVNTEYVATRYYRAPEVVLSPKHYTKANIDQLQKIFEVLGTPQDPTLTQLCSSRVLKYLRTWPKRNKMPLAQVFPRADAEGLDLIDKLLAFDAANRITAEQALAHPFLSVYHYVDDEPSHPKIFDFGFEEAKTIEDIKKLIVDEVSEFRKSQARPAAEPAAETPRRTQYEPPARNSPALFDRLDLPNGSVAVAGVGADLIFVEADIFGPASLPTSAVSAPAALPSQPLPETPSYFPTREPPPGRTGADARSDAQITSPSSDAVVASGSDMGSGPSSAETLSKAPEIDEKKVQDVPRYEDEIAPAGPNCLEDELQIRDLKIDG</sequence>
<keyword evidence="4 7" id="KW-0547">Nucleotide-binding</keyword>
<comment type="caution">
    <text evidence="12">The sequence shown here is derived from an EMBL/GenBank/DDBJ whole genome shotgun (WGS) entry which is preliminary data.</text>
</comment>
<dbReference type="EC" id="2.7.11.24" evidence="1 9"/>
<dbReference type="Pfam" id="PF00069">
    <property type="entry name" value="Pkinase"/>
    <property type="match status" value="1"/>
</dbReference>